<reference evidence="2 3" key="1">
    <citation type="journal article" date="2016" name="Nat. Commun.">
        <title>Ectomycorrhizal ecology is imprinted in the genome of the dominant symbiotic fungus Cenococcum geophilum.</title>
        <authorList>
            <consortium name="DOE Joint Genome Institute"/>
            <person name="Peter M."/>
            <person name="Kohler A."/>
            <person name="Ohm R.A."/>
            <person name="Kuo A."/>
            <person name="Krutzmann J."/>
            <person name="Morin E."/>
            <person name="Arend M."/>
            <person name="Barry K.W."/>
            <person name="Binder M."/>
            <person name="Choi C."/>
            <person name="Clum A."/>
            <person name="Copeland A."/>
            <person name="Grisel N."/>
            <person name="Haridas S."/>
            <person name="Kipfer T."/>
            <person name="LaButti K."/>
            <person name="Lindquist E."/>
            <person name="Lipzen A."/>
            <person name="Maire R."/>
            <person name="Meier B."/>
            <person name="Mihaltcheva S."/>
            <person name="Molinier V."/>
            <person name="Murat C."/>
            <person name="Poggeler S."/>
            <person name="Quandt C.A."/>
            <person name="Sperisen C."/>
            <person name="Tritt A."/>
            <person name="Tisserant E."/>
            <person name="Crous P.W."/>
            <person name="Henrissat B."/>
            <person name="Nehls U."/>
            <person name="Egli S."/>
            <person name="Spatafora J.W."/>
            <person name="Grigoriev I.V."/>
            <person name="Martin F.M."/>
        </authorList>
    </citation>
    <scope>NUCLEOTIDE SEQUENCE [LARGE SCALE GENOMIC DNA]</scope>
    <source>
        <strain evidence="2 3">CBS 207.34</strain>
    </source>
</reference>
<dbReference type="OrthoDB" id="5356630at2759"/>
<keyword evidence="3" id="KW-1185">Reference proteome</keyword>
<accession>A0A8E2EX30</accession>
<proteinExistence type="predicted"/>
<name>A0A8E2EX30_9PEZI</name>
<feature type="region of interest" description="Disordered" evidence="1">
    <location>
        <begin position="1"/>
        <end position="22"/>
    </location>
</feature>
<evidence type="ECO:0000313" key="3">
    <source>
        <dbReference type="Proteomes" id="UP000250140"/>
    </source>
</evidence>
<sequence length="93" mass="9970">FDIFTSIAPDTGSATGWGPGNQRDQFIGRHKAAKPTTGTATSYTMDPTTNGGVFPCAPYAGKALGIEYVGVYDVDDIEWDDRFVTAGPEMVIY</sequence>
<evidence type="ECO:0000313" key="2">
    <source>
        <dbReference type="EMBL" id="OCL06278.1"/>
    </source>
</evidence>
<dbReference type="AlphaFoldDB" id="A0A8E2EX30"/>
<evidence type="ECO:0000256" key="1">
    <source>
        <dbReference type="SAM" id="MobiDB-lite"/>
    </source>
</evidence>
<protein>
    <submittedName>
        <fullName evidence="2">Uncharacterized protein</fullName>
    </submittedName>
</protein>
<gene>
    <name evidence="2" type="ORF">AOQ84DRAFT_297289</name>
</gene>
<dbReference type="EMBL" id="KV750099">
    <property type="protein sequence ID" value="OCL06278.1"/>
    <property type="molecule type" value="Genomic_DNA"/>
</dbReference>
<organism evidence="2 3">
    <name type="scientific">Glonium stellatum</name>
    <dbReference type="NCBI Taxonomy" id="574774"/>
    <lineage>
        <taxon>Eukaryota</taxon>
        <taxon>Fungi</taxon>
        <taxon>Dikarya</taxon>
        <taxon>Ascomycota</taxon>
        <taxon>Pezizomycotina</taxon>
        <taxon>Dothideomycetes</taxon>
        <taxon>Pleosporomycetidae</taxon>
        <taxon>Gloniales</taxon>
        <taxon>Gloniaceae</taxon>
        <taxon>Glonium</taxon>
    </lineage>
</organism>
<dbReference type="Proteomes" id="UP000250140">
    <property type="component" value="Unassembled WGS sequence"/>
</dbReference>
<feature type="non-terminal residue" evidence="2">
    <location>
        <position position="1"/>
    </location>
</feature>